<dbReference type="AlphaFoldDB" id="A0A1V9Y1V9"/>
<keyword evidence="1" id="KW-0805">Transcription regulation</keyword>
<protein>
    <submittedName>
        <fullName evidence="4">General transcription factor IIE subunit 1-like</fullName>
    </submittedName>
</protein>
<evidence type="ECO:0000256" key="1">
    <source>
        <dbReference type="ARBA" id="ARBA00023015"/>
    </source>
</evidence>
<gene>
    <name evidence="4" type="ORF">BIW11_05634</name>
</gene>
<dbReference type="InterPro" id="IPR002853">
    <property type="entry name" value="TFIIE_asu"/>
</dbReference>
<dbReference type="GO" id="GO:0006367">
    <property type="term" value="P:transcription initiation at RNA polymerase II promoter"/>
    <property type="evidence" value="ECO:0007669"/>
    <property type="project" value="InterPro"/>
</dbReference>
<keyword evidence="5" id="KW-1185">Reference proteome</keyword>
<dbReference type="OrthoDB" id="361102at2759"/>
<dbReference type="STRING" id="418985.A0A1V9Y1V9"/>
<organism evidence="4 5">
    <name type="scientific">Tropilaelaps mercedesae</name>
    <dbReference type="NCBI Taxonomy" id="418985"/>
    <lineage>
        <taxon>Eukaryota</taxon>
        <taxon>Metazoa</taxon>
        <taxon>Ecdysozoa</taxon>
        <taxon>Arthropoda</taxon>
        <taxon>Chelicerata</taxon>
        <taxon>Arachnida</taxon>
        <taxon>Acari</taxon>
        <taxon>Parasitiformes</taxon>
        <taxon>Mesostigmata</taxon>
        <taxon>Gamasina</taxon>
        <taxon>Dermanyssoidea</taxon>
        <taxon>Laelapidae</taxon>
        <taxon>Tropilaelaps</taxon>
    </lineage>
</organism>
<evidence type="ECO:0000256" key="2">
    <source>
        <dbReference type="ARBA" id="ARBA00023163"/>
    </source>
</evidence>
<accession>A0A1V9Y1V9</accession>
<dbReference type="Pfam" id="PF02002">
    <property type="entry name" value="TFIIE_alpha"/>
    <property type="match status" value="1"/>
</dbReference>
<name>A0A1V9Y1V9_9ACAR</name>
<evidence type="ECO:0000313" key="4">
    <source>
        <dbReference type="EMBL" id="OQR79588.1"/>
    </source>
</evidence>
<reference evidence="4 5" key="1">
    <citation type="journal article" date="2017" name="Gigascience">
        <title>Draft genome of the honey bee ectoparasitic mite, Tropilaelaps mercedesae, is shaped by the parasitic life history.</title>
        <authorList>
            <person name="Dong X."/>
            <person name="Armstrong S.D."/>
            <person name="Xia D."/>
            <person name="Makepeace B.L."/>
            <person name="Darby A.C."/>
            <person name="Kadowaki T."/>
        </authorList>
    </citation>
    <scope>NUCLEOTIDE SEQUENCE [LARGE SCALE GENOMIC DNA]</scope>
    <source>
        <strain evidence="4">Wuxi-XJTLU</strain>
    </source>
</reference>
<dbReference type="PROSITE" id="PS51344">
    <property type="entry name" value="HTH_TFE_IIE"/>
    <property type="match status" value="1"/>
</dbReference>
<dbReference type="InterPro" id="IPR024550">
    <property type="entry name" value="TFIIEa/SarR/Rpc3_HTH_dom"/>
</dbReference>
<dbReference type="PANTHER" id="PTHR13097">
    <property type="entry name" value="TRANSCRIPTION INITIATION FACTOR IIE, ALPHA SUBUNIT"/>
    <property type="match status" value="1"/>
</dbReference>
<dbReference type="Proteomes" id="UP000192247">
    <property type="component" value="Unassembled WGS sequence"/>
</dbReference>
<dbReference type="InterPro" id="IPR036388">
    <property type="entry name" value="WH-like_DNA-bd_sf"/>
</dbReference>
<feature type="domain" description="HTH TFE/IIEalpha-type" evidence="3">
    <location>
        <begin position="11"/>
        <end position="101"/>
    </location>
</feature>
<dbReference type="GO" id="GO:0005673">
    <property type="term" value="C:transcription factor TFIIE complex"/>
    <property type="evidence" value="ECO:0007669"/>
    <property type="project" value="TreeGrafter"/>
</dbReference>
<feature type="non-terminal residue" evidence="4">
    <location>
        <position position="132"/>
    </location>
</feature>
<evidence type="ECO:0000259" key="3">
    <source>
        <dbReference type="PROSITE" id="PS51344"/>
    </source>
</evidence>
<dbReference type="InterPro" id="IPR017919">
    <property type="entry name" value="TFIIE/TFIIEa_HTH"/>
</dbReference>
<dbReference type="EMBL" id="MNPL01000925">
    <property type="protein sequence ID" value="OQR79588.1"/>
    <property type="molecule type" value="Genomic_DNA"/>
</dbReference>
<evidence type="ECO:0000313" key="5">
    <source>
        <dbReference type="Proteomes" id="UP000192247"/>
    </source>
</evidence>
<dbReference type="InParanoid" id="A0A1V9Y1V9"/>
<dbReference type="SMART" id="SM00531">
    <property type="entry name" value="TFIIE"/>
    <property type="match status" value="1"/>
</dbReference>
<comment type="caution">
    <text evidence="4">The sequence shown here is derived from an EMBL/GenBank/DDBJ whole genome shotgun (WGS) entry which is preliminary data.</text>
</comment>
<dbReference type="Gene3D" id="1.10.10.10">
    <property type="entry name" value="Winged helix-like DNA-binding domain superfamily/Winged helix DNA-binding domain"/>
    <property type="match status" value="1"/>
</dbReference>
<keyword evidence="2" id="KW-0804">Transcription</keyword>
<dbReference type="PANTHER" id="PTHR13097:SF7">
    <property type="entry name" value="GENERAL TRANSCRIPTION FACTOR IIE SUBUNIT 1"/>
    <property type="match status" value="1"/>
</dbReference>
<proteinExistence type="predicted"/>
<sequence length="132" mass="15828">MDVADEIPPDLPRLARMIIKNFYSPELLPVVNFLLIHKCVREETLADRLLLEKKQLHQIIVYLRQERLVQMRLRMETGADGKSQRHYYYYVNYYLFVNVVKYKLDVMRRKIETEARESTSRASFKCQGCHKC</sequence>
<dbReference type="InterPro" id="IPR039997">
    <property type="entry name" value="TFE"/>
</dbReference>